<reference evidence="2" key="1">
    <citation type="journal article" date="2015" name="Proc. Natl. Acad. Sci. U.S.A.">
        <title>Genome sequencing of adzuki bean (Vigna angularis) provides insight into high starch and low fat accumulation and domestication.</title>
        <authorList>
            <person name="Yang K."/>
            <person name="Tian Z."/>
            <person name="Chen C."/>
            <person name="Luo L."/>
            <person name="Zhao B."/>
            <person name="Wang Z."/>
            <person name="Yu L."/>
            <person name="Li Y."/>
            <person name="Sun Y."/>
            <person name="Li W."/>
            <person name="Chen Y."/>
            <person name="Li Y."/>
            <person name="Zhang Y."/>
            <person name="Ai D."/>
            <person name="Zhao J."/>
            <person name="Shang C."/>
            <person name="Ma Y."/>
            <person name="Wu B."/>
            <person name="Wang M."/>
            <person name="Gao L."/>
            <person name="Sun D."/>
            <person name="Zhang P."/>
            <person name="Guo F."/>
            <person name="Wang W."/>
            <person name="Li Y."/>
            <person name="Wang J."/>
            <person name="Varshney R.K."/>
            <person name="Wang J."/>
            <person name="Ling H.Q."/>
            <person name="Wan P."/>
        </authorList>
    </citation>
    <scope>NUCLEOTIDE SEQUENCE</scope>
    <source>
        <strain evidence="2">cv. Jingnong 6</strain>
    </source>
</reference>
<organism evidence="1 2">
    <name type="scientific">Phaseolus angularis</name>
    <name type="common">Azuki bean</name>
    <name type="synonym">Vigna angularis</name>
    <dbReference type="NCBI Taxonomy" id="3914"/>
    <lineage>
        <taxon>Eukaryota</taxon>
        <taxon>Viridiplantae</taxon>
        <taxon>Streptophyta</taxon>
        <taxon>Embryophyta</taxon>
        <taxon>Tracheophyta</taxon>
        <taxon>Spermatophyta</taxon>
        <taxon>Magnoliopsida</taxon>
        <taxon>eudicotyledons</taxon>
        <taxon>Gunneridae</taxon>
        <taxon>Pentapetalae</taxon>
        <taxon>rosids</taxon>
        <taxon>fabids</taxon>
        <taxon>Fabales</taxon>
        <taxon>Fabaceae</taxon>
        <taxon>Papilionoideae</taxon>
        <taxon>50 kb inversion clade</taxon>
        <taxon>NPAAA clade</taxon>
        <taxon>indigoferoid/millettioid clade</taxon>
        <taxon>Phaseoleae</taxon>
        <taxon>Vigna</taxon>
    </lineage>
</organism>
<evidence type="ECO:0000313" key="2">
    <source>
        <dbReference type="Proteomes" id="UP000053144"/>
    </source>
</evidence>
<evidence type="ECO:0000313" key="1">
    <source>
        <dbReference type="EMBL" id="KOM47828.1"/>
    </source>
</evidence>
<gene>
    <name evidence="1" type="ORF">LR48_Vigan07g153200</name>
</gene>
<dbReference type="Proteomes" id="UP000053144">
    <property type="component" value="Chromosome 7"/>
</dbReference>
<dbReference type="Gramene" id="KOM47828">
    <property type="protein sequence ID" value="KOM47828"/>
    <property type="gene ID" value="LR48_Vigan07g153200"/>
</dbReference>
<sequence>MNIVEKALKFNGAGWRSSGGGDWNGGTNAHERMLRLRAMDEQKLRRREQWRCDQGRKCCRCRQPEAETTLWPQFQATEAVSFCSEYCSECSDIQIVVQNVQREHALLPRVTAKPRQYRSLLSGSRATWATGTRAKSAAGYMLRF</sequence>
<protein>
    <submittedName>
        <fullName evidence="1">Uncharacterized protein</fullName>
    </submittedName>
</protein>
<dbReference type="AlphaFoldDB" id="A0A0L9UYG9"/>
<proteinExistence type="predicted"/>
<accession>A0A0L9UYG9</accession>
<name>A0A0L9UYG9_PHAAN</name>
<dbReference type="EMBL" id="CM003377">
    <property type="protein sequence ID" value="KOM47828.1"/>
    <property type="molecule type" value="Genomic_DNA"/>
</dbReference>